<keyword evidence="2" id="KW-0812">Transmembrane</keyword>
<evidence type="ECO:0000259" key="3">
    <source>
        <dbReference type="Pfam" id="PF13476"/>
    </source>
</evidence>
<feature type="coiled-coil region" evidence="1">
    <location>
        <begin position="224"/>
        <end position="258"/>
    </location>
</feature>
<keyword evidence="2" id="KW-1133">Transmembrane helix</keyword>
<dbReference type="GO" id="GO:0006302">
    <property type="term" value="P:double-strand break repair"/>
    <property type="evidence" value="ECO:0007669"/>
    <property type="project" value="InterPro"/>
</dbReference>
<reference evidence="4 5" key="1">
    <citation type="submission" date="2021-10" db="EMBL/GenBank/DDBJ databases">
        <title>Anaerobic single-cell dispensing facilitates the cultivation of human gut bacteria.</title>
        <authorList>
            <person name="Afrizal A."/>
        </authorList>
    </citation>
    <scope>NUCLEOTIDE SEQUENCE [LARGE SCALE GENOMIC DNA]</scope>
    <source>
        <strain evidence="4 5">CLA-AA-H224</strain>
    </source>
</reference>
<feature type="transmembrane region" description="Helical" evidence="2">
    <location>
        <begin position="305"/>
        <end position="326"/>
    </location>
</feature>
<feature type="coiled-coil region" evidence="1">
    <location>
        <begin position="402"/>
        <end position="429"/>
    </location>
</feature>
<dbReference type="AlphaFoldDB" id="A0AAE3JCL9"/>
<dbReference type="EMBL" id="JAJEQN010000024">
    <property type="protein sequence ID" value="MCC2221979.1"/>
    <property type="molecule type" value="Genomic_DNA"/>
</dbReference>
<evidence type="ECO:0000256" key="1">
    <source>
        <dbReference type="SAM" id="Coils"/>
    </source>
</evidence>
<dbReference type="Pfam" id="PF13476">
    <property type="entry name" value="AAA_23"/>
    <property type="match status" value="1"/>
</dbReference>
<dbReference type="Gene3D" id="3.40.50.300">
    <property type="entry name" value="P-loop containing nucleotide triphosphate hydrolases"/>
    <property type="match status" value="2"/>
</dbReference>
<evidence type="ECO:0000313" key="5">
    <source>
        <dbReference type="Proteomes" id="UP001198200"/>
    </source>
</evidence>
<organism evidence="4 5">
    <name type="scientific">Anthropogastromicrobium aceti</name>
    <dbReference type="NCBI Taxonomy" id="2981768"/>
    <lineage>
        <taxon>Bacteria</taxon>
        <taxon>Bacillati</taxon>
        <taxon>Bacillota</taxon>
        <taxon>Clostridia</taxon>
        <taxon>Lachnospirales</taxon>
        <taxon>Lachnospiraceae</taxon>
        <taxon>Anthropogastromicrobium</taxon>
    </lineage>
</organism>
<dbReference type="Proteomes" id="UP001198200">
    <property type="component" value="Unassembled WGS sequence"/>
</dbReference>
<dbReference type="PANTHER" id="PTHR41259">
    <property type="entry name" value="DOUBLE-STRAND BREAK REPAIR RAD50 ATPASE, PUTATIVE-RELATED"/>
    <property type="match status" value="1"/>
</dbReference>
<feature type="transmembrane region" description="Helical" evidence="2">
    <location>
        <begin position="275"/>
        <end position="293"/>
    </location>
</feature>
<protein>
    <submittedName>
        <fullName evidence="4">AAA family ATPase</fullName>
    </submittedName>
</protein>
<evidence type="ECO:0000313" key="4">
    <source>
        <dbReference type="EMBL" id="MCC2221979.1"/>
    </source>
</evidence>
<keyword evidence="2" id="KW-0472">Membrane</keyword>
<dbReference type="RefSeq" id="WP_308731942.1">
    <property type="nucleotide sequence ID" value="NZ_JAJEQN010000024.1"/>
</dbReference>
<dbReference type="InterPro" id="IPR038729">
    <property type="entry name" value="Rad50/SbcC_AAA"/>
</dbReference>
<sequence length="559" mass="64349">MNILKLELTHFGKFHLKTITFTSGLNIVYGKNEAGKSTIHAFVRSMLFGIPDTEEGNERYSHYLPWETPHDFCGRMWIKKDDKVYRIERNFLRPQPTVRVFDDETGESLQPAKQHLRQILSGLTETSYLNTICIEQLKSATDPQLAKELEDMAVNASRSKNLNIDVKQAKQELLLKKQSLQSQIVNDVDSVHQKNQKMADESGKRLSRLQRSRYIREKQSSDLQTKIETERRQAEEELMAYERERNELRRRYESDKKASENAANANMTAAGGHGWLIWLVLAVLAGAFSIYRYSSVGMTNRGDFWMITIGACAAFVCIVSMFLCAWKSKDNKKNAFAAQKISKELKEKLEQSLKEFEECKTKMPTDAADRCKPLEEQYEKAQRELSYLVHEQKEEEKILLSLEENDQKLKGAAAENARLAEEIESVNMALKTMDHVSERIRATFGNLLNSEASKILFDITDGKYEKVVIGQDMKVRVYADEREIQLESVSRGTIEQIYLSIRVAAAKLLWQDEPMPFLFDDVFAYYDDERLAAAIDMLKKCGHQVIIFSCHSREDSLLR</sequence>
<evidence type="ECO:0000256" key="2">
    <source>
        <dbReference type="SAM" id="Phobius"/>
    </source>
</evidence>
<name>A0AAE3JCL9_9FIRM</name>
<proteinExistence type="predicted"/>
<dbReference type="GO" id="GO:0016887">
    <property type="term" value="F:ATP hydrolysis activity"/>
    <property type="evidence" value="ECO:0007669"/>
    <property type="project" value="InterPro"/>
</dbReference>
<dbReference type="SUPFAM" id="SSF52540">
    <property type="entry name" value="P-loop containing nucleoside triphosphate hydrolases"/>
    <property type="match status" value="1"/>
</dbReference>
<comment type="caution">
    <text evidence="4">The sequence shown here is derived from an EMBL/GenBank/DDBJ whole genome shotgun (WGS) entry which is preliminary data.</text>
</comment>
<keyword evidence="5" id="KW-1185">Reference proteome</keyword>
<dbReference type="InterPro" id="IPR027417">
    <property type="entry name" value="P-loop_NTPase"/>
</dbReference>
<gene>
    <name evidence="4" type="ORF">LKD48_10085</name>
</gene>
<feature type="domain" description="Rad50/SbcC-type AAA" evidence="3">
    <location>
        <begin position="5"/>
        <end position="250"/>
    </location>
</feature>
<keyword evidence="1" id="KW-0175">Coiled coil</keyword>
<dbReference type="PANTHER" id="PTHR41259:SF1">
    <property type="entry name" value="DOUBLE-STRAND BREAK REPAIR RAD50 ATPASE, PUTATIVE-RELATED"/>
    <property type="match status" value="1"/>
</dbReference>
<accession>A0AAE3JCL9</accession>